<dbReference type="EMBL" id="FMWB01000004">
    <property type="protein sequence ID" value="SCZ32396.1"/>
    <property type="molecule type" value="Genomic_DNA"/>
</dbReference>
<accession>A0A1G5N4T6</accession>
<dbReference type="eggNOG" id="ENOG502Z82H">
    <property type="taxonomic scope" value="Bacteria"/>
</dbReference>
<dbReference type="AlphaFoldDB" id="A0A1G5N4T6"/>
<dbReference type="Pfam" id="PF07759">
    <property type="entry name" value="DUF1615"/>
    <property type="match status" value="1"/>
</dbReference>
<name>A0A1G5N4T6_9PSED</name>
<dbReference type="STRING" id="237610.BJP27_20335"/>
<protein>
    <recommendedName>
        <fullName evidence="3">DUF1615 domain-containing protein</fullName>
    </recommendedName>
</protein>
<dbReference type="InterPro" id="IPR011673">
    <property type="entry name" value="DUF1615"/>
</dbReference>
<sequence>MSAAAVPSVPALPTLSRLRGWTALAAALVLAGCSLTPSSQGPTRSPAEVRAELLRLLPASVADRQGWASDIQTAFSAQGLEPSTDNLCAVLAVAEQESTYQVDPPVPGLGRIAREEIDRRAARAYVPQLLVRTALNLRSPTGKTYAQRLDSARTERELSLIFEDFIAMVPLGGQLFGRFNPVRTGGPMQVSIDFAEAHARGYPYEREGSIRHEVFSRRGGLYFGTGHLLGYPADYATPLYRFADFNAGWYASRNAAFQSAVSRATGMKLALDGDLVVPGSRTQGETERAVNRLAPALGMSDIAIRHDLEAGESEDFAKTDLYAKVYALAERKAGRSLPRAILPGITLESPKITRTLTTAWFAQRVEERWQRCRGRAAR</sequence>
<comment type="caution">
    <text evidence="1">The sequence shown here is derived from an EMBL/GenBank/DDBJ whole genome shotgun (WGS) entry which is preliminary data.</text>
</comment>
<gene>
    <name evidence="1" type="ORF">SAMN05216279_104172</name>
</gene>
<proteinExistence type="predicted"/>
<evidence type="ECO:0000313" key="1">
    <source>
        <dbReference type="EMBL" id="SCZ32396.1"/>
    </source>
</evidence>
<evidence type="ECO:0000313" key="2">
    <source>
        <dbReference type="Proteomes" id="UP000183046"/>
    </source>
</evidence>
<evidence type="ECO:0008006" key="3">
    <source>
        <dbReference type="Google" id="ProtNLM"/>
    </source>
</evidence>
<organism evidence="1 2">
    <name type="scientific">Pseudomonas oryzihabitans</name>
    <dbReference type="NCBI Taxonomy" id="47885"/>
    <lineage>
        <taxon>Bacteria</taxon>
        <taxon>Pseudomonadati</taxon>
        <taxon>Pseudomonadota</taxon>
        <taxon>Gammaproteobacteria</taxon>
        <taxon>Pseudomonadales</taxon>
        <taxon>Pseudomonadaceae</taxon>
        <taxon>Pseudomonas</taxon>
    </lineage>
</organism>
<reference evidence="2" key="1">
    <citation type="submission" date="2016-10" db="EMBL/GenBank/DDBJ databases">
        <authorList>
            <person name="de Groot N.N."/>
        </authorList>
    </citation>
    <scope>NUCLEOTIDE SEQUENCE [LARGE SCALE GENOMIC DNA]</scope>
    <source>
        <strain evidence="2">DSM 15758</strain>
    </source>
</reference>
<dbReference type="Proteomes" id="UP000183046">
    <property type="component" value="Unassembled WGS sequence"/>
</dbReference>